<reference evidence="5 6" key="1">
    <citation type="submission" date="2021-02" db="EMBL/GenBank/DDBJ databases">
        <title>Actinophytocola xerophila sp. nov., isolated from soil of cotton cropping field.</title>
        <authorList>
            <person name="Huang R."/>
            <person name="Chen X."/>
            <person name="Ge X."/>
            <person name="Liu W."/>
        </authorList>
    </citation>
    <scope>NUCLEOTIDE SEQUENCE [LARGE SCALE GENOMIC DNA]</scope>
    <source>
        <strain evidence="5 6">S1-96</strain>
    </source>
</reference>
<evidence type="ECO:0000313" key="5">
    <source>
        <dbReference type="EMBL" id="MCT2587740.1"/>
    </source>
</evidence>
<dbReference type="Gene3D" id="3.40.50.720">
    <property type="entry name" value="NAD(P)-binding Rossmann-like Domain"/>
    <property type="match status" value="1"/>
</dbReference>
<dbReference type="Proteomes" id="UP001156441">
    <property type="component" value="Unassembled WGS sequence"/>
</dbReference>
<evidence type="ECO:0000256" key="2">
    <source>
        <dbReference type="ARBA" id="ARBA00022857"/>
    </source>
</evidence>
<evidence type="ECO:0000256" key="1">
    <source>
        <dbReference type="ARBA" id="ARBA00006484"/>
    </source>
</evidence>
<accession>A0ABT2JK34</accession>
<dbReference type="PANTHER" id="PTHR43490:SF99">
    <property type="entry name" value="SHORT-CHAIN DEHYDROGENASE_REDUCTASE"/>
    <property type="match status" value="1"/>
</dbReference>
<protein>
    <submittedName>
        <fullName evidence="5">SDR family NAD(P)-dependent oxidoreductase</fullName>
    </submittedName>
</protein>
<keyword evidence="2" id="KW-0521">NADP</keyword>
<dbReference type="InterPro" id="IPR002347">
    <property type="entry name" value="SDR_fam"/>
</dbReference>
<dbReference type="EMBL" id="JAFFZE010000027">
    <property type="protein sequence ID" value="MCT2587740.1"/>
    <property type="molecule type" value="Genomic_DNA"/>
</dbReference>
<dbReference type="InterPro" id="IPR036291">
    <property type="entry name" value="NAD(P)-bd_dom_sf"/>
</dbReference>
<sequence length="239" mass="24715">MSEKEIALVTGANKGIGFAIADQLARRGMTVLVGARDRARRADAVARLTGDVHGVELDVTDHGTVERAAKEVETRFGRLDVLVNNAGIVGELPQTPGADPLPGVRQVFEVNVFGVIAVTEAMLPLLAPGARVVNVSSSVGSLADMTARDGGHLAELPALLAYPVSKTALNAVTAQYAKYLRDRGILVNAVCPGYVATDLNGHDGGRGPDQGAAIAVAMATLGQDGPTATFTSEDGPVPW</sequence>
<organism evidence="5 6">
    <name type="scientific">Actinophytocola gossypii</name>
    <dbReference type="NCBI Taxonomy" id="2812003"/>
    <lineage>
        <taxon>Bacteria</taxon>
        <taxon>Bacillati</taxon>
        <taxon>Actinomycetota</taxon>
        <taxon>Actinomycetes</taxon>
        <taxon>Pseudonocardiales</taxon>
        <taxon>Pseudonocardiaceae</taxon>
    </lineage>
</organism>
<gene>
    <name evidence="5" type="ORF">JT362_31935</name>
</gene>
<evidence type="ECO:0000256" key="4">
    <source>
        <dbReference type="RuleBase" id="RU000363"/>
    </source>
</evidence>
<dbReference type="Pfam" id="PF00106">
    <property type="entry name" value="adh_short"/>
    <property type="match status" value="1"/>
</dbReference>
<dbReference type="SUPFAM" id="SSF51735">
    <property type="entry name" value="NAD(P)-binding Rossmann-fold domains"/>
    <property type="match status" value="1"/>
</dbReference>
<evidence type="ECO:0000313" key="6">
    <source>
        <dbReference type="Proteomes" id="UP001156441"/>
    </source>
</evidence>
<comment type="caution">
    <text evidence="5">The sequence shown here is derived from an EMBL/GenBank/DDBJ whole genome shotgun (WGS) entry which is preliminary data.</text>
</comment>
<name>A0ABT2JK34_9PSEU</name>
<dbReference type="PANTHER" id="PTHR43490">
    <property type="entry name" value="(+)-NEOMENTHOL DEHYDROGENASE"/>
    <property type="match status" value="1"/>
</dbReference>
<dbReference type="PRINTS" id="PR00081">
    <property type="entry name" value="GDHRDH"/>
</dbReference>
<keyword evidence="6" id="KW-1185">Reference proteome</keyword>
<dbReference type="RefSeq" id="WP_260195648.1">
    <property type="nucleotide sequence ID" value="NZ_JAFFZE010000027.1"/>
</dbReference>
<evidence type="ECO:0000256" key="3">
    <source>
        <dbReference type="ARBA" id="ARBA00023002"/>
    </source>
</evidence>
<comment type="similarity">
    <text evidence="1 4">Belongs to the short-chain dehydrogenases/reductases (SDR) family.</text>
</comment>
<keyword evidence="3" id="KW-0560">Oxidoreductase</keyword>
<dbReference type="PROSITE" id="PS00061">
    <property type="entry name" value="ADH_SHORT"/>
    <property type="match status" value="1"/>
</dbReference>
<dbReference type="PRINTS" id="PR00080">
    <property type="entry name" value="SDRFAMILY"/>
</dbReference>
<proteinExistence type="inferred from homology"/>
<dbReference type="InterPro" id="IPR020904">
    <property type="entry name" value="Sc_DH/Rdtase_CS"/>
</dbReference>